<evidence type="ECO:0000256" key="1">
    <source>
        <dbReference type="SAM" id="MobiDB-lite"/>
    </source>
</evidence>
<dbReference type="PANTHER" id="PTHR37885:SF1">
    <property type="entry name" value="CMT1A DUPLICATED REGION TRANSCRIPT 4 PROTEIN"/>
    <property type="match status" value="1"/>
</dbReference>
<feature type="region of interest" description="Disordered" evidence="1">
    <location>
        <begin position="45"/>
        <end position="104"/>
    </location>
</feature>
<proteinExistence type="predicted"/>
<dbReference type="Pfam" id="PF15213">
    <property type="entry name" value="CDRT4"/>
    <property type="match status" value="1"/>
</dbReference>
<name>A0A6J2G852_9PASS</name>
<dbReference type="GeneID" id="113985117"/>
<dbReference type="AlphaFoldDB" id="A0A6J2G852"/>
<accession>A0A6J2G852</accession>
<gene>
    <name evidence="3" type="primary">LOC113985117</name>
</gene>
<evidence type="ECO:0000313" key="2">
    <source>
        <dbReference type="Proteomes" id="UP000504627"/>
    </source>
</evidence>
<sequence>MEQPPADTFKVVLPSANVGLPGHLIQIQRPGPAYVTHTGPLVRRLLEQDQQRKAPSNPPAQTEPNMEPPGDGPEEEPQVLSRGSSPGSGKDSVGMPPAQSTLPSQCVYNRVIFARRPPSRVLPWSNLECASRKD</sequence>
<dbReference type="InParanoid" id="A0A6J2G852"/>
<dbReference type="PANTHER" id="PTHR37885">
    <property type="entry name" value="CMT1A DUPLICATED REGION TRANSCRIPT 4 PROTEIN"/>
    <property type="match status" value="1"/>
</dbReference>
<dbReference type="RefSeq" id="XP_027571506.1">
    <property type="nucleotide sequence ID" value="XM_027715705.2"/>
</dbReference>
<reference evidence="3" key="1">
    <citation type="submission" date="2025-08" db="UniProtKB">
        <authorList>
            <consortium name="RefSeq"/>
        </authorList>
    </citation>
    <scope>IDENTIFICATION</scope>
    <source>
        <tissue evidence="3">Muscle</tissue>
    </source>
</reference>
<protein>
    <submittedName>
        <fullName evidence="3">CMT1A duplicated region transcript 4 protein homolog</fullName>
    </submittedName>
</protein>
<organism evidence="2 3">
    <name type="scientific">Pipra filicauda</name>
    <name type="common">Wire-tailed manakin</name>
    <dbReference type="NCBI Taxonomy" id="649802"/>
    <lineage>
        <taxon>Eukaryota</taxon>
        <taxon>Metazoa</taxon>
        <taxon>Chordata</taxon>
        <taxon>Craniata</taxon>
        <taxon>Vertebrata</taxon>
        <taxon>Euteleostomi</taxon>
        <taxon>Archelosauria</taxon>
        <taxon>Archosauria</taxon>
        <taxon>Dinosauria</taxon>
        <taxon>Saurischia</taxon>
        <taxon>Theropoda</taxon>
        <taxon>Coelurosauria</taxon>
        <taxon>Aves</taxon>
        <taxon>Neognathae</taxon>
        <taxon>Neoaves</taxon>
        <taxon>Telluraves</taxon>
        <taxon>Australaves</taxon>
        <taxon>Passeriformes</taxon>
        <taxon>Pipridae</taxon>
        <taxon>Pipra</taxon>
    </lineage>
</organism>
<dbReference type="InterPro" id="IPR029185">
    <property type="entry name" value="CDRT4"/>
</dbReference>
<evidence type="ECO:0000313" key="3">
    <source>
        <dbReference type="RefSeq" id="XP_027571506.1"/>
    </source>
</evidence>
<dbReference type="Proteomes" id="UP000504627">
    <property type="component" value="Unplaced"/>
</dbReference>
<keyword evidence="2" id="KW-1185">Reference proteome</keyword>